<evidence type="ECO:0000313" key="1">
    <source>
        <dbReference type="EMBL" id="KAH0570044.1"/>
    </source>
</evidence>
<dbReference type="GeneID" id="94302041"/>
<dbReference type="AlphaFoldDB" id="A0A9P8LKK3"/>
<dbReference type="EMBL" id="AUWU02000008">
    <property type="protein sequence ID" value="KAH0570044.1"/>
    <property type="molecule type" value="Genomic_DNA"/>
</dbReference>
<dbReference type="KEGG" id="ssao:94302041"/>
<keyword evidence="2" id="KW-1185">Reference proteome</keyword>
<dbReference type="Proteomes" id="UP000018208">
    <property type="component" value="Unassembled WGS sequence"/>
</dbReference>
<gene>
    <name evidence="1" type="ORF">SS50377_28018</name>
</gene>
<sequence>MESLLIEQDLTQVLVVGSIIKPLLQDVHFIADSAQVTQLPSHILQVSSLSKKQLFMQTEHFPASHFQQFLVDTFSTQLQPQPVMITLSAHGLH</sequence>
<evidence type="ECO:0000313" key="2">
    <source>
        <dbReference type="Proteomes" id="UP000018208"/>
    </source>
</evidence>
<name>A0A9P8LKK3_9EUKA</name>
<proteinExistence type="predicted"/>
<reference evidence="1 2" key="1">
    <citation type="journal article" date="2014" name="PLoS Genet.">
        <title>The Genome of Spironucleus salmonicida Highlights a Fish Pathogen Adapted to Fluctuating Environments.</title>
        <authorList>
            <person name="Xu F."/>
            <person name="Jerlstrom-Hultqvist J."/>
            <person name="Einarsson E."/>
            <person name="Astvaldsson A."/>
            <person name="Svard S.G."/>
            <person name="Andersson J.O."/>
        </authorList>
    </citation>
    <scope>NUCLEOTIDE SEQUENCE [LARGE SCALE GENOMIC DNA]</scope>
    <source>
        <strain evidence="1 2">ATCC 50377</strain>
    </source>
</reference>
<comment type="caution">
    <text evidence="1">The sequence shown here is derived from an EMBL/GenBank/DDBJ whole genome shotgun (WGS) entry which is preliminary data.</text>
</comment>
<accession>A0A9P8LKK3</accession>
<organism evidence="1 2">
    <name type="scientific">Spironucleus salmonicida</name>
    <dbReference type="NCBI Taxonomy" id="348837"/>
    <lineage>
        <taxon>Eukaryota</taxon>
        <taxon>Metamonada</taxon>
        <taxon>Diplomonadida</taxon>
        <taxon>Hexamitidae</taxon>
        <taxon>Hexamitinae</taxon>
        <taxon>Spironucleus</taxon>
    </lineage>
</organism>
<dbReference type="RefSeq" id="XP_067760817.1">
    <property type="nucleotide sequence ID" value="XM_067911795.1"/>
</dbReference>
<protein>
    <submittedName>
        <fullName evidence="1">Uncharacterized protein</fullName>
    </submittedName>
</protein>